<dbReference type="Pfam" id="PF03114">
    <property type="entry name" value="BAR"/>
    <property type="match status" value="1"/>
</dbReference>
<sequence length="215" mass="24637">QWTGEKMGMNEKTKESDEFTALQEVTDAKKGAIEGLESAVILYIAQTEKKKGSTEGSKTKLTPIENLGASMVSFGNSLGDRSLLGQSMVKMGECQEKIARSLEEFIHEIKDPFARNINELKRQLDEYHHLKKKIKSRRLDYDSKATRVRSSKKEKPELEEEALAAQIKYEDTYDDVLNRMIQLEDDEDMYLEDLSSFFQSELAYHRKAVATLEEI</sequence>
<dbReference type="AlphaFoldDB" id="A0A4P9ZYW0"/>
<reference evidence="3" key="1">
    <citation type="journal article" date="2018" name="Nat. Microbiol.">
        <title>Leveraging single-cell genomics to expand the fungal tree of life.</title>
        <authorList>
            <person name="Ahrendt S.R."/>
            <person name="Quandt C.A."/>
            <person name="Ciobanu D."/>
            <person name="Clum A."/>
            <person name="Salamov A."/>
            <person name="Andreopoulos B."/>
            <person name="Cheng J.F."/>
            <person name="Woyke T."/>
            <person name="Pelin A."/>
            <person name="Henrissat B."/>
            <person name="Reynolds N.K."/>
            <person name="Benny G.L."/>
            <person name="Smith M.E."/>
            <person name="James T.Y."/>
            <person name="Grigoriev I.V."/>
        </authorList>
    </citation>
    <scope>NUCLEOTIDE SEQUENCE [LARGE SCALE GENOMIC DNA]</scope>
    <source>
        <strain evidence="3">RSA 468</strain>
    </source>
</reference>
<dbReference type="STRING" id="215637.A0A4P9ZYW0"/>
<keyword evidence="3" id="KW-1185">Reference proteome</keyword>
<protein>
    <recommendedName>
        <fullName evidence="1">BAR domain-containing protein</fullName>
    </recommendedName>
</protein>
<accession>A0A4P9ZYW0</accession>
<dbReference type="Gene3D" id="1.20.1270.60">
    <property type="entry name" value="Arfaptin homology (AH) domain/BAR domain"/>
    <property type="match status" value="1"/>
</dbReference>
<dbReference type="InterPro" id="IPR004148">
    <property type="entry name" value="BAR_dom"/>
</dbReference>
<dbReference type="SMART" id="SM00721">
    <property type="entry name" value="BAR"/>
    <property type="match status" value="1"/>
</dbReference>
<feature type="non-terminal residue" evidence="2">
    <location>
        <position position="215"/>
    </location>
</feature>
<proteinExistence type="predicted"/>
<feature type="domain" description="BAR" evidence="1">
    <location>
        <begin position="4"/>
        <end position="215"/>
    </location>
</feature>
<evidence type="ECO:0000259" key="1">
    <source>
        <dbReference type="PROSITE" id="PS51021"/>
    </source>
</evidence>
<dbReference type="GO" id="GO:0005737">
    <property type="term" value="C:cytoplasm"/>
    <property type="evidence" value="ECO:0007669"/>
    <property type="project" value="InterPro"/>
</dbReference>
<evidence type="ECO:0000313" key="2">
    <source>
        <dbReference type="EMBL" id="RKP38568.1"/>
    </source>
</evidence>
<dbReference type="Proteomes" id="UP000268162">
    <property type="component" value="Unassembled WGS sequence"/>
</dbReference>
<dbReference type="InterPro" id="IPR027267">
    <property type="entry name" value="AH/BAR_dom_sf"/>
</dbReference>
<name>A0A4P9ZYW0_9FUNG</name>
<organism evidence="2 3">
    <name type="scientific">Dimargaris cristalligena</name>
    <dbReference type="NCBI Taxonomy" id="215637"/>
    <lineage>
        <taxon>Eukaryota</taxon>
        <taxon>Fungi</taxon>
        <taxon>Fungi incertae sedis</taxon>
        <taxon>Zoopagomycota</taxon>
        <taxon>Kickxellomycotina</taxon>
        <taxon>Dimargaritomycetes</taxon>
        <taxon>Dimargaritales</taxon>
        <taxon>Dimargaritaceae</taxon>
        <taxon>Dimargaris</taxon>
    </lineage>
</organism>
<dbReference type="PROSITE" id="PS51021">
    <property type="entry name" value="BAR"/>
    <property type="match status" value="1"/>
</dbReference>
<feature type="non-terminal residue" evidence="2">
    <location>
        <position position="1"/>
    </location>
</feature>
<dbReference type="SUPFAM" id="SSF103657">
    <property type="entry name" value="BAR/IMD domain-like"/>
    <property type="match status" value="1"/>
</dbReference>
<dbReference type="EMBL" id="ML002353">
    <property type="protein sequence ID" value="RKP38568.1"/>
    <property type="molecule type" value="Genomic_DNA"/>
</dbReference>
<evidence type="ECO:0000313" key="3">
    <source>
        <dbReference type="Proteomes" id="UP000268162"/>
    </source>
</evidence>
<gene>
    <name evidence="2" type="ORF">BJ085DRAFT_6265</name>
</gene>